<dbReference type="AlphaFoldDB" id="A0A0X1T7Q9"/>
<gene>
    <name evidence="2" type="ORF">AWM79_23990</name>
</gene>
<evidence type="ECO:0000256" key="1">
    <source>
        <dbReference type="SAM" id="MobiDB-lite"/>
    </source>
</evidence>
<accession>A0A0X1T7Q9</accession>
<dbReference type="KEGG" id="pagb:AWM79_23990"/>
<dbReference type="Proteomes" id="UP000063229">
    <property type="component" value="Chromosome"/>
</dbReference>
<evidence type="ECO:0000313" key="2">
    <source>
        <dbReference type="EMBL" id="AMB88170.1"/>
    </source>
</evidence>
<organism evidence="2 3">
    <name type="scientific">Pseudomonas agarici</name>
    <dbReference type="NCBI Taxonomy" id="46677"/>
    <lineage>
        <taxon>Bacteria</taxon>
        <taxon>Pseudomonadati</taxon>
        <taxon>Pseudomonadota</taxon>
        <taxon>Gammaproteobacteria</taxon>
        <taxon>Pseudomonadales</taxon>
        <taxon>Pseudomonadaceae</taxon>
        <taxon>Pseudomonas</taxon>
    </lineage>
</organism>
<feature type="region of interest" description="Disordered" evidence="1">
    <location>
        <begin position="1052"/>
        <end position="1080"/>
    </location>
</feature>
<proteinExistence type="predicted"/>
<name>A0A0X1T7Q9_PSEAA</name>
<reference evidence="2 3" key="1">
    <citation type="submission" date="2016-01" db="EMBL/GenBank/DDBJ databases">
        <authorList>
            <person name="McClelland M."/>
            <person name="Jain A."/>
            <person name="Saraogi P."/>
            <person name="Mendelson R."/>
            <person name="Westerman R."/>
            <person name="SanMiguel P."/>
            <person name="Csonka L."/>
        </authorList>
    </citation>
    <scope>NUCLEOTIDE SEQUENCE [LARGE SCALE GENOMIC DNA]</scope>
    <source>
        <strain evidence="2 3">NCPPB 2472</strain>
    </source>
</reference>
<feature type="compositionally biased region" description="Polar residues" evidence="1">
    <location>
        <begin position="1058"/>
        <end position="1070"/>
    </location>
</feature>
<sequence length="1080" mass="116168">MKAIYHADLRDALANEDYWLQAGGRRYPLIAHTDETRAMAKASNARLTATPDECLTHYTRDVVDLPANCVVRVHIKHTLRTRPQAKSQVGLGNVAIHVPPPQALSGAHATAETAFHTTIDYPSTAKALIFHHPDLINADPALTATIYNYMDNDQAISDQFQTLALEMRQMGAPGEESGWATLVPFTPPKSAGKGCDGHTTYYISQPTEQIVISAGAVATALMKATKNDMTLKNKKWTLQPGTSVQDCATEEQTMRLAVRIDLDQADDWQATLGSTGTAYGLQTSIQVLDSARRQLRLTMSNTYVRYLGAYIRFFDAKGNAISVADWKIDNPDMTYNALRGLNIDYDDLRWLGYIGPVNNVMAVPILSDPGVLQVTLTFPEDAVSAAIYGSGLGTGSDAWPKSPIVGGVMTGCVNLAVPAFMLGFATAMQACKPLYHFVNGLMSDAKFLSAVIGGGLAYYGTQFGTSAANKQMNWHAFSSLAKVLFDPAATKLLAWIEAEMVGEELVDEIPFAGWIIAAINVVTGIAQIAETIVEVATSPWNIANSISTSITTTVKVHPDPRHQAFPQPPAGSKASLKVKVIYQNQLRATVIATVPVPTSTPPILAAVFPNNTLGGQVKFEADYYIDTWLAGKATTGVVNNDEADASDIEMFLVQYPVPLSEKSVYEHSALLTYQNATYVWQSTGKAPTATITDANTSSDGNAISIWSGLTLSQRYGAVGTAWKAAGMGITSLSSGLGGQLFAMQNTNIPGTPMDDLQFPAYGLDAQTLLVYDPYPPKFLMQDGNWILGPDGHPLPDPNDQPLGEYYVDPRKANNDPLKDGGFHLRKVTLSSPTPFDMGNNLLSYGRFQLQPDSIALHPSGFVIAVSTQPAKIQIGQLVPAGAADADVPMARIHAGLARTVDRPGLLFHPVAVSCAYDGTVLVLEDTKSFDDQGVVLARVQAFDLNGNPVSRFFDGGGLPTSFLNLSTTGDNTYLDICAIGDQHMTYLYILYYAGDGSQVSDYHMAIYQYGTSAPTTNPLVTTDGLAAARLAVDMWHTLYALNYAMVTDGQGKPAGPKNATTGPNGRTVPSISEWLPPVPQ</sequence>
<dbReference type="STRING" id="46677.AWM79_23990"/>
<keyword evidence="3" id="KW-1185">Reference proteome</keyword>
<protein>
    <submittedName>
        <fullName evidence="2">Uncharacterized protein</fullName>
    </submittedName>
</protein>
<dbReference type="EMBL" id="CP014135">
    <property type="protein sequence ID" value="AMB88170.1"/>
    <property type="molecule type" value="Genomic_DNA"/>
</dbReference>
<evidence type="ECO:0000313" key="3">
    <source>
        <dbReference type="Proteomes" id="UP000063229"/>
    </source>
</evidence>